<dbReference type="Gene3D" id="3.40.50.720">
    <property type="entry name" value="NAD(P)-binding Rossmann-like Domain"/>
    <property type="match status" value="1"/>
</dbReference>
<dbReference type="EMBL" id="BARV01023304">
    <property type="protein sequence ID" value="GAI35183.1"/>
    <property type="molecule type" value="Genomic_DNA"/>
</dbReference>
<feature type="non-terminal residue" evidence="2">
    <location>
        <position position="77"/>
    </location>
</feature>
<name>X1MV87_9ZZZZ</name>
<dbReference type="InterPro" id="IPR036291">
    <property type="entry name" value="NAD(P)-bd_dom_sf"/>
</dbReference>
<organism evidence="2">
    <name type="scientific">marine sediment metagenome</name>
    <dbReference type="NCBI Taxonomy" id="412755"/>
    <lineage>
        <taxon>unclassified sequences</taxon>
        <taxon>metagenomes</taxon>
        <taxon>ecological metagenomes</taxon>
    </lineage>
</organism>
<sequence>MVGDITEPNLGLGDIPKDIEAVYHLAGIHSLRQEDKDGLIWKTNVDGTRNVLEFCLKHNIPRLFFTSTAYTWPVNPY</sequence>
<proteinExistence type="predicted"/>
<dbReference type="AlphaFoldDB" id="X1MV87"/>
<dbReference type="GO" id="GO:0006694">
    <property type="term" value="P:steroid biosynthetic process"/>
    <property type="evidence" value="ECO:0007669"/>
    <property type="project" value="InterPro"/>
</dbReference>
<comment type="caution">
    <text evidence="2">The sequence shown here is derived from an EMBL/GenBank/DDBJ whole genome shotgun (WGS) entry which is preliminary data.</text>
</comment>
<reference evidence="2" key="1">
    <citation type="journal article" date="2014" name="Front. Microbiol.">
        <title>High frequency of phylogenetically diverse reductive dehalogenase-homologous genes in deep subseafloor sedimentary metagenomes.</title>
        <authorList>
            <person name="Kawai M."/>
            <person name="Futagami T."/>
            <person name="Toyoda A."/>
            <person name="Takaki Y."/>
            <person name="Nishi S."/>
            <person name="Hori S."/>
            <person name="Arai W."/>
            <person name="Tsubouchi T."/>
            <person name="Morono Y."/>
            <person name="Uchiyama I."/>
            <person name="Ito T."/>
            <person name="Fujiyama A."/>
            <person name="Inagaki F."/>
            <person name="Takami H."/>
        </authorList>
    </citation>
    <scope>NUCLEOTIDE SEQUENCE</scope>
    <source>
        <strain evidence="2">Expedition CK06-06</strain>
    </source>
</reference>
<dbReference type="InterPro" id="IPR002225">
    <property type="entry name" value="3Beta_OHSteriod_DH/Estase"/>
</dbReference>
<dbReference type="Pfam" id="PF01073">
    <property type="entry name" value="3Beta_HSD"/>
    <property type="match status" value="1"/>
</dbReference>
<feature type="domain" description="3-beta hydroxysteroid dehydrogenase/isomerase" evidence="1">
    <location>
        <begin position="3"/>
        <end position="69"/>
    </location>
</feature>
<protein>
    <recommendedName>
        <fullName evidence="1">3-beta hydroxysteroid dehydrogenase/isomerase domain-containing protein</fullName>
    </recommendedName>
</protein>
<evidence type="ECO:0000259" key="1">
    <source>
        <dbReference type="Pfam" id="PF01073"/>
    </source>
</evidence>
<evidence type="ECO:0000313" key="2">
    <source>
        <dbReference type="EMBL" id="GAI35183.1"/>
    </source>
</evidence>
<dbReference type="GO" id="GO:0016616">
    <property type="term" value="F:oxidoreductase activity, acting on the CH-OH group of donors, NAD or NADP as acceptor"/>
    <property type="evidence" value="ECO:0007669"/>
    <property type="project" value="InterPro"/>
</dbReference>
<accession>X1MV87</accession>
<gene>
    <name evidence="2" type="ORF">S06H3_38256</name>
</gene>
<dbReference type="SUPFAM" id="SSF51735">
    <property type="entry name" value="NAD(P)-binding Rossmann-fold domains"/>
    <property type="match status" value="1"/>
</dbReference>